<dbReference type="RefSeq" id="WP_346758510.1">
    <property type="nucleotide sequence ID" value="NZ_JAUJEB010000002.1"/>
</dbReference>
<evidence type="ECO:0000313" key="2">
    <source>
        <dbReference type="EMBL" id="MDN5213170.1"/>
    </source>
</evidence>
<accession>A0ABT8L8S4</accession>
<feature type="chain" id="PRO_5047020940" evidence="1">
    <location>
        <begin position="23"/>
        <end position="84"/>
    </location>
</feature>
<name>A0ABT8L8S4_9BACT</name>
<feature type="signal peptide" evidence="1">
    <location>
        <begin position="1"/>
        <end position="22"/>
    </location>
</feature>
<organism evidence="2 3">
    <name type="scientific">Agaribacillus aureus</name>
    <dbReference type="NCBI Taxonomy" id="3051825"/>
    <lineage>
        <taxon>Bacteria</taxon>
        <taxon>Pseudomonadati</taxon>
        <taxon>Bacteroidota</taxon>
        <taxon>Cytophagia</taxon>
        <taxon>Cytophagales</taxon>
        <taxon>Splendidivirgaceae</taxon>
        <taxon>Agaribacillus</taxon>
    </lineage>
</organism>
<evidence type="ECO:0000313" key="3">
    <source>
        <dbReference type="Proteomes" id="UP001172083"/>
    </source>
</evidence>
<protein>
    <submittedName>
        <fullName evidence="2">Uncharacterized protein</fullName>
    </submittedName>
</protein>
<keyword evidence="3" id="KW-1185">Reference proteome</keyword>
<comment type="caution">
    <text evidence="2">The sequence shown here is derived from an EMBL/GenBank/DDBJ whole genome shotgun (WGS) entry which is preliminary data.</text>
</comment>
<dbReference type="Proteomes" id="UP001172083">
    <property type="component" value="Unassembled WGS sequence"/>
</dbReference>
<sequence>MITRRMFMRSCSLSAVFLPVLACVTEDKETDVTWFLSETEITAIGKAYAQNSFSFIDKDMLVISGWVITLAEAEVCKKKYLESA</sequence>
<gene>
    <name evidence="2" type="ORF">QQ020_13970</name>
</gene>
<dbReference type="EMBL" id="JAUJEB010000002">
    <property type="protein sequence ID" value="MDN5213170.1"/>
    <property type="molecule type" value="Genomic_DNA"/>
</dbReference>
<reference evidence="2" key="1">
    <citation type="submission" date="2023-06" db="EMBL/GenBank/DDBJ databases">
        <title>Genomic of Agaribacillus aureum.</title>
        <authorList>
            <person name="Wang G."/>
        </authorList>
    </citation>
    <scope>NUCLEOTIDE SEQUENCE</scope>
    <source>
        <strain evidence="2">BMA12</strain>
    </source>
</reference>
<evidence type="ECO:0000256" key="1">
    <source>
        <dbReference type="SAM" id="SignalP"/>
    </source>
</evidence>
<proteinExistence type="predicted"/>
<keyword evidence="1" id="KW-0732">Signal</keyword>